<feature type="compositionally biased region" description="Polar residues" evidence="1">
    <location>
        <begin position="47"/>
        <end position="57"/>
    </location>
</feature>
<name>A0ABD0RLY9_CIRMR</name>
<gene>
    <name evidence="2" type="ORF">M9458_002739</name>
</gene>
<keyword evidence="3" id="KW-1185">Reference proteome</keyword>
<comment type="caution">
    <text evidence="2">The sequence shown here is derived from an EMBL/GenBank/DDBJ whole genome shotgun (WGS) entry which is preliminary data.</text>
</comment>
<dbReference type="EMBL" id="JAMKFB020000002">
    <property type="protein sequence ID" value="KAL0199552.1"/>
    <property type="molecule type" value="Genomic_DNA"/>
</dbReference>
<evidence type="ECO:0000313" key="3">
    <source>
        <dbReference type="Proteomes" id="UP001529510"/>
    </source>
</evidence>
<reference evidence="2 3" key="1">
    <citation type="submission" date="2024-05" db="EMBL/GenBank/DDBJ databases">
        <title>Genome sequencing and assembly of Indian major carp, Cirrhinus mrigala (Hamilton, 1822).</title>
        <authorList>
            <person name="Mohindra V."/>
            <person name="Chowdhury L.M."/>
            <person name="Lal K."/>
            <person name="Jena J.K."/>
        </authorList>
    </citation>
    <scope>NUCLEOTIDE SEQUENCE [LARGE SCALE GENOMIC DNA]</scope>
    <source>
        <strain evidence="2">CM1030</strain>
        <tissue evidence="2">Blood</tissue>
    </source>
</reference>
<feature type="compositionally biased region" description="Polar residues" evidence="1">
    <location>
        <begin position="102"/>
        <end position="111"/>
    </location>
</feature>
<sequence length="111" mass="11528">KKYKVKPSKGPETPSAPSLAVGIPQITVGPLGLETGPRPDGRDVMSDGSSEGSSQADETPRYRLPKAGHGADPSISAAPDAHNITVSLRGAAARRRGRDPRSTASDSRTEL</sequence>
<feature type="non-terminal residue" evidence="2">
    <location>
        <position position="1"/>
    </location>
</feature>
<feature type="non-terminal residue" evidence="2">
    <location>
        <position position="111"/>
    </location>
</feature>
<dbReference type="AlphaFoldDB" id="A0ABD0RLY9"/>
<proteinExistence type="predicted"/>
<dbReference type="Proteomes" id="UP001529510">
    <property type="component" value="Unassembled WGS sequence"/>
</dbReference>
<evidence type="ECO:0000256" key="1">
    <source>
        <dbReference type="SAM" id="MobiDB-lite"/>
    </source>
</evidence>
<accession>A0ABD0RLY9</accession>
<evidence type="ECO:0000313" key="2">
    <source>
        <dbReference type="EMBL" id="KAL0199552.1"/>
    </source>
</evidence>
<organism evidence="2 3">
    <name type="scientific">Cirrhinus mrigala</name>
    <name type="common">Mrigala</name>
    <dbReference type="NCBI Taxonomy" id="683832"/>
    <lineage>
        <taxon>Eukaryota</taxon>
        <taxon>Metazoa</taxon>
        <taxon>Chordata</taxon>
        <taxon>Craniata</taxon>
        <taxon>Vertebrata</taxon>
        <taxon>Euteleostomi</taxon>
        <taxon>Actinopterygii</taxon>
        <taxon>Neopterygii</taxon>
        <taxon>Teleostei</taxon>
        <taxon>Ostariophysi</taxon>
        <taxon>Cypriniformes</taxon>
        <taxon>Cyprinidae</taxon>
        <taxon>Labeoninae</taxon>
        <taxon>Labeonini</taxon>
        <taxon>Cirrhinus</taxon>
    </lineage>
</organism>
<feature type="region of interest" description="Disordered" evidence="1">
    <location>
        <begin position="1"/>
        <end position="111"/>
    </location>
</feature>
<protein>
    <submittedName>
        <fullName evidence="2">Uncharacterized protein</fullName>
    </submittedName>
</protein>